<sequence length="375" mass="42905">MVIICNLNSIILNGYSDVLASTRKYRYSPVSLEHLSQPPANSRQRAKELVLSLQDQICNGLEAVDGEGTFKEETWERPEGGGGRSRVMSEGRVLEQGGVNFSEVQGQELPPSIINQRPEAKGHPWFATGTSMVLHPKNPYIPTVHLNYRYFEAGPVWWFGGGADLTPYYPYLSDTKHFHKTLQQACDSINPLLHKVFKPWCDEYFFLKHRNETRGVGGIFFDYQDGSGNLYKGQDPKGPAAKIANELGKHPMNWEELFALAKACGNAFLPSYIPIIEKRQNQSFTERERQFQLYRRGRYVEFNLVWDRGTIFGLQTNGRTESILMSLPPLARWEYGYKAEKGSREELLTNVFTKPQEWFNDKTLEEKCHPLEAVD</sequence>
<comment type="pathway">
    <text evidence="1 10">Porphyrin-containing compound metabolism; protoporphyrin-IX biosynthesis; protoporphyrinogen-IX from coproporphyrinogen-III (O2 route): step 1/1.</text>
</comment>
<organism evidence="11 12">
    <name type="scientific">Prochlorococcus marinus (strain MIT 9211)</name>
    <dbReference type="NCBI Taxonomy" id="93059"/>
    <lineage>
        <taxon>Bacteria</taxon>
        <taxon>Bacillati</taxon>
        <taxon>Cyanobacteriota</taxon>
        <taxon>Cyanophyceae</taxon>
        <taxon>Synechococcales</taxon>
        <taxon>Prochlorococcaceae</taxon>
        <taxon>Prochlorococcus</taxon>
    </lineage>
</organism>
<dbReference type="STRING" id="93059.P9211_17021"/>
<dbReference type="HOGENOM" id="CLU_026169_0_1_3"/>
<feature type="active site" description="Proton donor" evidence="10">
    <location>
        <position position="145"/>
    </location>
</feature>
<dbReference type="EC" id="1.3.3.3" evidence="10"/>
<keyword evidence="12" id="KW-1185">Reference proteome</keyword>
<evidence type="ECO:0000313" key="12">
    <source>
        <dbReference type="Proteomes" id="UP000000788"/>
    </source>
</evidence>
<accession>A9BCS1</accession>
<dbReference type="InterPro" id="IPR001260">
    <property type="entry name" value="Coprogen_oxidase_aer"/>
</dbReference>
<dbReference type="InterPro" id="IPR018375">
    <property type="entry name" value="Coprogen_oxidase_CS"/>
</dbReference>
<evidence type="ECO:0000256" key="3">
    <source>
        <dbReference type="ARBA" id="ARBA00011738"/>
    </source>
</evidence>
<dbReference type="PROSITE" id="PS01021">
    <property type="entry name" value="COPROGEN_OXIDASE"/>
    <property type="match status" value="1"/>
</dbReference>
<dbReference type="AlphaFoldDB" id="A9BCS1"/>
<dbReference type="PRINTS" id="PR00073">
    <property type="entry name" value="COPRGNOXDASE"/>
</dbReference>
<reference evidence="11 12" key="1">
    <citation type="journal article" date="2007" name="PLoS Genet.">
        <title>Patterns and implications of gene gain and loss in the evolution of Prochlorococcus.</title>
        <authorList>
            <person name="Kettler G.C."/>
            <person name="Martiny A.C."/>
            <person name="Huang K."/>
            <person name="Zucker J."/>
            <person name="Coleman M.L."/>
            <person name="Rodrigue S."/>
            <person name="Chen F."/>
            <person name="Lapidus A."/>
            <person name="Ferriera S."/>
            <person name="Johnson J."/>
            <person name="Steglich C."/>
            <person name="Church G.M."/>
            <person name="Richardson P."/>
            <person name="Chisholm S.W."/>
        </authorList>
    </citation>
    <scope>NUCLEOTIDE SEQUENCE [LARGE SCALE GENOMIC DNA]</scope>
    <source>
        <strain evidence="12">MIT 9211</strain>
    </source>
</reference>
<feature type="binding site" evidence="10">
    <location>
        <position position="209"/>
    </location>
    <ligand>
        <name>a divalent metal cation</name>
        <dbReference type="ChEBI" id="CHEBI:60240"/>
    </ligand>
</feature>
<feature type="region of interest" description="Important for dimerization" evidence="10">
    <location>
        <begin position="299"/>
        <end position="334"/>
    </location>
</feature>
<gene>
    <name evidence="10 11" type="primary">hemF</name>
    <name evidence="11" type="ordered locus">P9211_17021</name>
</gene>
<dbReference type="GO" id="GO:0004109">
    <property type="term" value="F:coproporphyrinogen oxidase activity"/>
    <property type="evidence" value="ECO:0007669"/>
    <property type="project" value="UniProtKB-UniRule"/>
</dbReference>
<comment type="subcellular location">
    <subcellularLocation>
        <location evidence="10">Cytoplasm</location>
    </subcellularLocation>
</comment>
<evidence type="ECO:0000256" key="8">
    <source>
        <dbReference type="ARBA" id="ARBA00023171"/>
    </source>
</evidence>
<dbReference type="PIRSF" id="PIRSF000166">
    <property type="entry name" value="Coproporphyri_ox"/>
    <property type="match status" value="1"/>
</dbReference>
<proteinExistence type="inferred from homology"/>
<dbReference type="EMBL" id="CP000878">
    <property type="protein sequence ID" value="ABX09633.1"/>
    <property type="molecule type" value="Genomic_DNA"/>
</dbReference>
<dbReference type="GO" id="GO:0015995">
    <property type="term" value="P:chlorophyll biosynthetic process"/>
    <property type="evidence" value="ECO:0007669"/>
    <property type="project" value="UniProtKB-UniRule"/>
</dbReference>
<dbReference type="GO" id="GO:0046872">
    <property type="term" value="F:metal ion binding"/>
    <property type="evidence" value="ECO:0007669"/>
    <property type="project" value="UniProtKB-KW"/>
</dbReference>
<evidence type="ECO:0000313" key="11">
    <source>
        <dbReference type="EMBL" id="ABX09633.1"/>
    </source>
</evidence>
<dbReference type="HAMAP" id="MF_00333">
    <property type="entry name" value="Coprogen_oxidas"/>
    <property type="match status" value="1"/>
</dbReference>
<dbReference type="Gene3D" id="3.40.1500.10">
    <property type="entry name" value="Coproporphyrinogen III oxidase, aerobic"/>
    <property type="match status" value="1"/>
</dbReference>
<evidence type="ECO:0000256" key="4">
    <source>
        <dbReference type="ARBA" id="ARBA00022490"/>
    </source>
</evidence>
<dbReference type="Proteomes" id="UP000000788">
    <property type="component" value="Chromosome"/>
</dbReference>
<protein>
    <recommendedName>
        <fullName evidence="10">Oxygen-dependent coproporphyrinogen-III oxidase</fullName>
        <shortName evidence="10">CPO</shortName>
        <shortName evidence="10">Coprogen oxidase</shortName>
        <shortName evidence="10">Coproporphyrinogenase</shortName>
        <ecNumber evidence="10">1.3.3.3</ecNumber>
    </recommendedName>
</protein>
<keyword evidence="9 10" id="KW-0627">Porphyrin biosynthesis</keyword>
<comment type="function">
    <text evidence="10">Involved in the heme and chlorophyll biosynthesis. Catalyzes the aerobic oxidative decarboxylation of propionate groups of rings A and B of coproporphyrinogen-III to yield the vinyl groups in protoporphyrinogen-IX.</text>
</comment>
<comment type="catalytic activity">
    <reaction evidence="10">
        <text>coproporphyrinogen III + O2 + 2 H(+) = protoporphyrinogen IX + 2 CO2 + 2 H2O</text>
        <dbReference type="Rhea" id="RHEA:18257"/>
        <dbReference type="ChEBI" id="CHEBI:15377"/>
        <dbReference type="ChEBI" id="CHEBI:15378"/>
        <dbReference type="ChEBI" id="CHEBI:15379"/>
        <dbReference type="ChEBI" id="CHEBI:16526"/>
        <dbReference type="ChEBI" id="CHEBI:57307"/>
        <dbReference type="ChEBI" id="CHEBI:57309"/>
        <dbReference type="EC" id="1.3.3.3"/>
    </reaction>
</comment>
<dbReference type="NCBIfam" id="NF003727">
    <property type="entry name" value="PRK05330.1"/>
    <property type="match status" value="1"/>
</dbReference>
<dbReference type="GO" id="GO:0006782">
    <property type="term" value="P:protoporphyrinogen IX biosynthetic process"/>
    <property type="evidence" value="ECO:0007669"/>
    <property type="project" value="UniProtKB-UniRule"/>
</dbReference>
<comment type="cofactor">
    <cofactor evidence="10">
        <name>a divalent metal cation</name>
        <dbReference type="ChEBI" id="CHEBI:60240"/>
    </cofactor>
</comment>
<dbReference type="Pfam" id="PF01218">
    <property type="entry name" value="Coprogen_oxidas"/>
    <property type="match status" value="1"/>
</dbReference>
<evidence type="ECO:0000256" key="1">
    <source>
        <dbReference type="ARBA" id="ARBA00005168"/>
    </source>
</evidence>
<dbReference type="KEGG" id="pmj:P9211_17021"/>
<name>A9BCS1_PROM4</name>
<dbReference type="UniPathway" id="UPA00251">
    <property type="reaction ID" value="UER00322"/>
</dbReference>
<dbReference type="GO" id="GO:0042803">
    <property type="term" value="F:protein homodimerization activity"/>
    <property type="evidence" value="ECO:0007669"/>
    <property type="project" value="UniProtKB-UniRule"/>
</dbReference>
<dbReference type="PANTHER" id="PTHR10755:SF0">
    <property type="entry name" value="OXYGEN-DEPENDENT COPROPORPHYRINOGEN-III OXIDASE, MITOCHONDRIAL"/>
    <property type="match status" value="1"/>
</dbReference>
<evidence type="ECO:0000256" key="2">
    <source>
        <dbReference type="ARBA" id="ARBA00010644"/>
    </source>
</evidence>
<dbReference type="PANTHER" id="PTHR10755">
    <property type="entry name" value="COPROPORPHYRINOGEN III OXIDASE, MITOCHONDRIAL"/>
    <property type="match status" value="1"/>
</dbReference>
<feature type="binding site" evidence="10">
    <location>
        <position position="179"/>
    </location>
    <ligand>
        <name>a divalent metal cation</name>
        <dbReference type="ChEBI" id="CHEBI:60240"/>
    </ligand>
</feature>
<evidence type="ECO:0000256" key="10">
    <source>
        <dbReference type="HAMAP-Rule" id="MF_00333"/>
    </source>
</evidence>
<keyword evidence="4 10" id="KW-0963">Cytoplasm</keyword>
<comment type="similarity">
    <text evidence="2 10">Belongs to the aerobic coproporphyrinogen-III oxidase family.</text>
</comment>
<dbReference type="FunFam" id="3.40.1500.10:FF:000007">
    <property type="entry name" value="Oxygen-dependent coproporphyrinogen-III oxidase"/>
    <property type="match status" value="1"/>
</dbReference>
<dbReference type="GO" id="GO:0005737">
    <property type="term" value="C:cytoplasm"/>
    <property type="evidence" value="ECO:0007669"/>
    <property type="project" value="UniProtKB-SubCell"/>
</dbReference>
<dbReference type="SUPFAM" id="SSF102886">
    <property type="entry name" value="Coproporphyrinogen III oxidase"/>
    <property type="match status" value="1"/>
</dbReference>
<feature type="binding site" evidence="10">
    <location>
        <position position="131"/>
    </location>
    <ligand>
        <name>substrate</name>
    </ligand>
</feature>
<dbReference type="eggNOG" id="COG0408">
    <property type="taxonomic scope" value="Bacteria"/>
</dbReference>
<evidence type="ECO:0000256" key="6">
    <source>
        <dbReference type="ARBA" id="ARBA00023002"/>
    </source>
</evidence>
<comment type="caution">
    <text evidence="10">Lacks conserved residue(s) required for the propagation of feature annotation.</text>
</comment>
<keyword evidence="6 10" id="KW-0560">Oxidoreductase</keyword>
<evidence type="ECO:0000256" key="7">
    <source>
        <dbReference type="ARBA" id="ARBA00023133"/>
    </source>
</evidence>
<feature type="binding site" evidence="10">
    <location>
        <position position="135"/>
    </location>
    <ligand>
        <name>a divalent metal cation</name>
        <dbReference type="ChEBI" id="CHEBI:60240"/>
    </ligand>
</feature>
<dbReference type="InterPro" id="IPR036406">
    <property type="entry name" value="Coprogen_oxidase_aer_sf"/>
</dbReference>
<feature type="binding site" evidence="10">
    <location>
        <position position="145"/>
    </location>
    <ligand>
        <name>a divalent metal cation</name>
        <dbReference type="ChEBI" id="CHEBI:60240"/>
    </ligand>
</feature>
<evidence type="ECO:0000256" key="5">
    <source>
        <dbReference type="ARBA" id="ARBA00022723"/>
    </source>
</evidence>
<comment type="subunit">
    <text evidence="3 10">Homodimer.</text>
</comment>
<keyword evidence="5 10" id="KW-0479">Metal-binding</keyword>
<feature type="binding site" evidence="10">
    <location>
        <begin position="147"/>
        <end position="149"/>
    </location>
    <ligand>
        <name>substrate</name>
    </ligand>
</feature>
<keyword evidence="7 10" id="KW-0350">Heme biosynthesis</keyword>
<evidence type="ECO:0000256" key="9">
    <source>
        <dbReference type="ARBA" id="ARBA00023244"/>
    </source>
</evidence>
<keyword evidence="8 10" id="KW-0149">Chlorophyll biosynthesis</keyword>
<feature type="site" description="Important for dimerization" evidence="10">
    <location>
        <position position="209"/>
    </location>
</feature>